<dbReference type="GO" id="GO:0032259">
    <property type="term" value="P:methylation"/>
    <property type="evidence" value="ECO:0007669"/>
    <property type="project" value="UniProtKB-KW"/>
</dbReference>
<keyword evidence="1" id="KW-0489">Methyltransferase</keyword>
<name>A0A0K2T5F7_LEPSM</name>
<protein>
    <submittedName>
        <fullName evidence="1">Histonelysine Nmethyltransferase SETMARlike [Ceratitis capitata]</fullName>
    </submittedName>
</protein>
<evidence type="ECO:0000313" key="1">
    <source>
        <dbReference type="EMBL" id="CDW21263.1"/>
    </source>
</evidence>
<sequence>MEIVDSNRHAINVLSTRKKTLMEFIVYSNLLS</sequence>
<proteinExistence type="predicted"/>
<dbReference type="AlphaFoldDB" id="A0A0K2T5F7"/>
<accession>A0A0K2T5F7</accession>
<keyword evidence="1" id="KW-0808">Transferase</keyword>
<dbReference type="GO" id="GO:0008168">
    <property type="term" value="F:methyltransferase activity"/>
    <property type="evidence" value="ECO:0007669"/>
    <property type="project" value="UniProtKB-KW"/>
</dbReference>
<reference evidence="1" key="1">
    <citation type="submission" date="2014-05" db="EMBL/GenBank/DDBJ databases">
        <authorList>
            <person name="Chronopoulou M."/>
        </authorList>
    </citation>
    <scope>NUCLEOTIDE SEQUENCE</scope>
    <source>
        <tissue evidence="1">Whole organism</tissue>
    </source>
</reference>
<organism evidence="1">
    <name type="scientific">Lepeophtheirus salmonis</name>
    <name type="common">Salmon louse</name>
    <name type="synonym">Caligus salmonis</name>
    <dbReference type="NCBI Taxonomy" id="72036"/>
    <lineage>
        <taxon>Eukaryota</taxon>
        <taxon>Metazoa</taxon>
        <taxon>Ecdysozoa</taxon>
        <taxon>Arthropoda</taxon>
        <taxon>Crustacea</taxon>
        <taxon>Multicrustacea</taxon>
        <taxon>Hexanauplia</taxon>
        <taxon>Copepoda</taxon>
        <taxon>Siphonostomatoida</taxon>
        <taxon>Caligidae</taxon>
        <taxon>Lepeophtheirus</taxon>
    </lineage>
</organism>
<dbReference type="EMBL" id="HACA01003902">
    <property type="protein sequence ID" value="CDW21263.1"/>
    <property type="molecule type" value="Transcribed_RNA"/>
</dbReference>